<accession>A0A6J5KYH3</accession>
<evidence type="ECO:0000313" key="1">
    <source>
        <dbReference type="EMBL" id="CAB4127638.1"/>
    </source>
</evidence>
<gene>
    <name evidence="1" type="ORF">UFOVP95_50</name>
</gene>
<reference evidence="1" key="1">
    <citation type="submission" date="2020-04" db="EMBL/GenBank/DDBJ databases">
        <authorList>
            <person name="Chiriac C."/>
            <person name="Salcher M."/>
            <person name="Ghai R."/>
            <person name="Kavagutti S V."/>
        </authorList>
    </citation>
    <scope>NUCLEOTIDE SEQUENCE</scope>
</reference>
<sequence>MEVEKGVPFPTQSVRVSKYKFPLGEMEIGDSFYVEVKTEGFLNTARSLISRYGKVFNRKFATRMMDGGFRVWRIE</sequence>
<name>A0A6J5KYH3_9CAUD</name>
<organism evidence="1">
    <name type="scientific">uncultured Caudovirales phage</name>
    <dbReference type="NCBI Taxonomy" id="2100421"/>
    <lineage>
        <taxon>Viruses</taxon>
        <taxon>Duplodnaviria</taxon>
        <taxon>Heunggongvirae</taxon>
        <taxon>Uroviricota</taxon>
        <taxon>Caudoviricetes</taxon>
        <taxon>Peduoviridae</taxon>
        <taxon>Maltschvirus</taxon>
        <taxon>Maltschvirus maltsch</taxon>
    </lineage>
</organism>
<dbReference type="EMBL" id="LR796213">
    <property type="protein sequence ID" value="CAB4127638.1"/>
    <property type="molecule type" value="Genomic_DNA"/>
</dbReference>
<proteinExistence type="predicted"/>
<protein>
    <submittedName>
        <fullName evidence="1">Uncharacterized protein</fullName>
    </submittedName>
</protein>